<accession>A0A5D3FH52</accession>
<evidence type="ECO:0000256" key="2">
    <source>
        <dbReference type="SAM" id="MobiDB-lite"/>
    </source>
</evidence>
<feature type="compositionally biased region" description="Acidic residues" evidence="2">
    <location>
        <begin position="144"/>
        <end position="154"/>
    </location>
</feature>
<reference evidence="3 4" key="1">
    <citation type="submission" date="2019-08" db="EMBL/GenBank/DDBJ databases">
        <title>Actinomadura sp. nov. CYP1-5 isolated from mountain soil.</title>
        <authorList>
            <person name="Songsumanus A."/>
            <person name="Kuncharoen N."/>
            <person name="Kudo T."/>
            <person name="Yuki M."/>
            <person name="Igarashi Y."/>
            <person name="Tanasupawat S."/>
        </authorList>
    </citation>
    <scope>NUCLEOTIDE SEQUENCE [LARGE SCALE GENOMIC DNA]</scope>
    <source>
        <strain evidence="3 4">CYP1-5</strain>
    </source>
</reference>
<dbReference type="AlphaFoldDB" id="A0A5D3FH52"/>
<proteinExistence type="predicted"/>
<comment type="caution">
    <text evidence="3">The sequence shown here is derived from an EMBL/GenBank/DDBJ whole genome shotgun (WGS) entry which is preliminary data.</text>
</comment>
<protein>
    <submittedName>
        <fullName evidence="3">Uncharacterized protein</fullName>
    </submittedName>
</protein>
<evidence type="ECO:0000256" key="1">
    <source>
        <dbReference type="SAM" id="Coils"/>
    </source>
</evidence>
<gene>
    <name evidence="3" type="ORF">FXF68_25565</name>
</gene>
<dbReference type="RefSeq" id="WP_148763416.1">
    <property type="nucleotide sequence ID" value="NZ_VSRQ01000005.1"/>
</dbReference>
<keyword evidence="4" id="KW-1185">Reference proteome</keyword>
<organism evidence="3 4">
    <name type="scientific">Actinomadura decatromicini</name>
    <dbReference type="NCBI Taxonomy" id="2604572"/>
    <lineage>
        <taxon>Bacteria</taxon>
        <taxon>Bacillati</taxon>
        <taxon>Actinomycetota</taxon>
        <taxon>Actinomycetes</taxon>
        <taxon>Streptosporangiales</taxon>
        <taxon>Thermomonosporaceae</taxon>
        <taxon>Actinomadura</taxon>
    </lineage>
</organism>
<evidence type="ECO:0000313" key="4">
    <source>
        <dbReference type="Proteomes" id="UP000323505"/>
    </source>
</evidence>
<feature type="compositionally biased region" description="Basic and acidic residues" evidence="2">
    <location>
        <begin position="272"/>
        <end position="292"/>
    </location>
</feature>
<sequence length="601" mass="66839">MTDQTPDLETVINEIGENILAAARGVWSSIKTALDAAQDEYTLTPDPDEVEADDEQPKAEPMPLVINIGPDDAAIRRAIAQSREHVERMRFRNAARAALTSCLSHDDDNAALTLGGLDDAQLRAIEAAGTALAIHASRLRRDPGEDEQDEDGQPDEWLGASCTGVIVDEVLDLPALNEGIAEALDRWHEPGIHPDPAGMLGAVRDAIDPTLFGLRDRAVQAEQQRDAMRFRAEAAEQAARLDEQRADQAEADVRYLRGELSKADDENNATGERAKSLGVRLDETQRRAQRAEAEAAAWRTTAQRAEAERDQQRARADEAAALLADVERTEAKQRARAMTAERRLDVADRLAAVLKAERNNARGTLRQAETDLAHARSAGDSYRRRADSLTERLDDEEACTKRFTGYLIAANEVIGAKNWPSMPDAVRALRKRAEQAERARDGWEADAARYAKNADHWRNALHDAETHVYRAVQDADGTDFNAMTPIQFAAFVAQAIRDGVDEQPGQAKALNDAQANALADLRNIADQHPDTLRSFLADEAGLWLRDFLDRETRHGQTWLREFMRAELRRDPEWWRGILRRELRAGFLRDDFRRAGLADGGE</sequence>
<feature type="region of interest" description="Disordered" evidence="2">
    <location>
        <begin position="262"/>
        <end position="292"/>
    </location>
</feature>
<dbReference type="SUPFAM" id="SSF57997">
    <property type="entry name" value="Tropomyosin"/>
    <property type="match status" value="1"/>
</dbReference>
<keyword evidence="1" id="KW-0175">Coiled coil</keyword>
<name>A0A5D3FH52_9ACTN</name>
<feature type="region of interest" description="Disordered" evidence="2">
    <location>
        <begin position="138"/>
        <end position="157"/>
    </location>
</feature>
<evidence type="ECO:0000313" key="3">
    <source>
        <dbReference type="EMBL" id="TYK47170.1"/>
    </source>
</evidence>
<dbReference type="EMBL" id="VSRQ01000005">
    <property type="protein sequence ID" value="TYK47170.1"/>
    <property type="molecule type" value="Genomic_DNA"/>
</dbReference>
<dbReference type="Proteomes" id="UP000323505">
    <property type="component" value="Unassembled WGS sequence"/>
</dbReference>
<feature type="coiled-coil region" evidence="1">
    <location>
        <begin position="426"/>
        <end position="453"/>
    </location>
</feature>